<gene>
    <name evidence="1" type="ORF">SCF082_LOCUS6234</name>
</gene>
<accession>A0ABP0IEM4</accession>
<proteinExistence type="predicted"/>
<keyword evidence="2" id="KW-1185">Reference proteome</keyword>
<evidence type="ECO:0000313" key="1">
    <source>
        <dbReference type="EMBL" id="CAK8999843.1"/>
    </source>
</evidence>
<reference evidence="1 2" key="1">
    <citation type="submission" date="2024-02" db="EMBL/GenBank/DDBJ databases">
        <authorList>
            <person name="Chen Y."/>
            <person name="Shah S."/>
            <person name="Dougan E. K."/>
            <person name="Thang M."/>
            <person name="Chan C."/>
        </authorList>
    </citation>
    <scope>NUCLEOTIDE SEQUENCE [LARGE SCALE GENOMIC DNA]</scope>
</reference>
<name>A0ABP0IEM4_9DINO</name>
<dbReference type="EMBL" id="CAXAMM010003414">
    <property type="protein sequence ID" value="CAK8999843.1"/>
    <property type="molecule type" value="Genomic_DNA"/>
</dbReference>
<comment type="caution">
    <text evidence="1">The sequence shown here is derived from an EMBL/GenBank/DDBJ whole genome shotgun (WGS) entry which is preliminary data.</text>
</comment>
<dbReference type="Proteomes" id="UP001642464">
    <property type="component" value="Unassembled WGS sequence"/>
</dbReference>
<sequence>MELCFEFSPGTKLRWCPEWPRVPVLVPFHSCNITMNRRGEFLEISDEDGQVKRVVRGGGDTALVPVKKLFIKLSDVCSVALKAEESDVMFTLENGVEYVLNGLEDAEATYSQFVEFIAAD</sequence>
<organism evidence="1 2">
    <name type="scientific">Durusdinium trenchii</name>
    <dbReference type="NCBI Taxonomy" id="1381693"/>
    <lineage>
        <taxon>Eukaryota</taxon>
        <taxon>Sar</taxon>
        <taxon>Alveolata</taxon>
        <taxon>Dinophyceae</taxon>
        <taxon>Suessiales</taxon>
        <taxon>Symbiodiniaceae</taxon>
        <taxon>Durusdinium</taxon>
    </lineage>
</organism>
<evidence type="ECO:0000313" key="2">
    <source>
        <dbReference type="Proteomes" id="UP001642464"/>
    </source>
</evidence>
<protein>
    <submittedName>
        <fullName evidence="1">RING-H2 finger protein ATL50</fullName>
    </submittedName>
</protein>